<dbReference type="EMBL" id="JARBHB010000005">
    <property type="protein sequence ID" value="KAJ8882808.1"/>
    <property type="molecule type" value="Genomic_DNA"/>
</dbReference>
<name>A0ABQ9HER4_9NEOP</name>
<evidence type="ECO:0000313" key="2">
    <source>
        <dbReference type="Proteomes" id="UP001159363"/>
    </source>
</evidence>
<sequence>MWGDCGGGYLGSWKELDVSINKSYFSHAVLRESAAFIYVFDTNYPCFMLNVRKTQHQKVCLASELFSHTTSTELRKYSTLNCAEATADFNKFINSWFDLINTFSTNIYQEYF</sequence>
<evidence type="ECO:0000313" key="1">
    <source>
        <dbReference type="EMBL" id="KAJ8882808.1"/>
    </source>
</evidence>
<protein>
    <submittedName>
        <fullName evidence="1">Uncharacterized protein</fullName>
    </submittedName>
</protein>
<dbReference type="Proteomes" id="UP001159363">
    <property type="component" value="Chromosome 4"/>
</dbReference>
<organism evidence="1 2">
    <name type="scientific">Dryococelus australis</name>
    <dbReference type="NCBI Taxonomy" id="614101"/>
    <lineage>
        <taxon>Eukaryota</taxon>
        <taxon>Metazoa</taxon>
        <taxon>Ecdysozoa</taxon>
        <taxon>Arthropoda</taxon>
        <taxon>Hexapoda</taxon>
        <taxon>Insecta</taxon>
        <taxon>Pterygota</taxon>
        <taxon>Neoptera</taxon>
        <taxon>Polyneoptera</taxon>
        <taxon>Phasmatodea</taxon>
        <taxon>Verophasmatodea</taxon>
        <taxon>Anareolatae</taxon>
        <taxon>Phasmatidae</taxon>
        <taxon>Eurycanthinae</taxon>
        <taxon>Dryococelus</taxon>
    </lineage>
</organism>
<gene>
    <name evidence="1" type="ORF">PR048_014622</name>
</gene>
<proteinExistence type="predicted"/>
<keyword evidence="2" id="KW-1185">Reference proteome</keyword>
<comment type="caution">
    <text evidence="1">The sequence shown here is derived from an EMBL/GenBank/DDBJ whole genome shotgun (WGS) entry which is preliminary data.</text>
</comment>
<accession>A0ABQ9HER4</accession>
<reference evidence="1 2" key="1">
    <citation type="submission" date="2023-02" db="EMBL/GenBank/DDBJ databases">
        <title>LHISI_Scaffold_Assembly.</title>
        <authorList>
            <person name="Stuart O.P."/>
            <person name="Cleave R."/>
            <person name="Magrath M.J.L."/>
            <person name="Mikheyev A.S."/>
        </authorList>
    </citation>
    <scope>NUCLEOTIDE SEQUENCE [LARGE SCALE GENOMIC DNA]</scope>
    <source>
        <strain evidence="1">Daus_M_001</strain>
        <tissue evidence="1">Leg muscle</tissue>
    </source>
</reference>